<evidence type="ECO:0000256" key="3">
    <source>
        <dbReference type="ARBA" id="ARBA00023067"/>
    </source>
</evidence>
<dbReference type="Proteomes" id="UP000773614">
    <property type="component" value="Unassembled WGS sequence"/>
</dbReference>
<dbReference type="Pfam" id="PF02463">
    <property type="entry name" value="SMC_N"/>
    <property type="match status" value="1"/>
</dbReference>
<feature type="domain" description="RecF/RecN/SMC N-terminal" evidence="5">
    <location>
        <begin position="4"/>
        <end position="135"/>
    </location>
</feature>
<dbReference type="SUPFAM" id="SSF52540">
    <property type="entry name" value="P-loop containing nucleoside triphosphate hydrolases"/>
    <property type="match status" value="1"/>
</dbReference>
<dbReference type="PANTHER" id="PTHR42963">
    <property type="entry name" value="CHROMOSOME PARTITION PROTEIN MUKB"/>
    <property type="match status" value="1"/>
</dbReference>
<reference evidence="6" key="1">
    <citation type="submission" date="2019-03" db="EMBL/GenBank/DDBJ databases">
        <title>Afifella sp. nov., isolated from activated sludge.</title>
        <authorList>
            <person name="Li Q."/>
            <person name="Liu Y."/>
        </authorList>
    </citation>
    <scope>NUCLEOTIDE SEQUENCE</scope>
    <source>
        <strain evidence="6">L72</strain>
    </source>
</reference>
<keyword evidence="2" id="KW-0159">Chromosome partition</keyword>
<evidence type="ECO:0000313" key="6">
    <source>
        <dbReference type="EMBL" id="MYZ48580.1"/>
    </source>
</evidence>
<dbReference type="Gene3D" id="3.40.50.300">
    <property type="entry name" value="P-loop containing nucleotide triphosphate hydrolases"/>
    <property type="match status" value="1"/>
</dbReference>
<dbReference type="GO" id="GO:0005737">
    <property type="term" value="C:cytoplasm"/>
    <property type="evidence" value="ECO:0007669"/>
    <property type="project" value="TreeGrafter"/>
</dbReference>
<dbReference type="GO" id="GO:0003677">
    <property type="term" value="F:DNA binding"/>
    <property type="evidence" value="ECO:0007669"/>
    <property type="project" value="UniProtKB-KW"/>
</dbReference>
<evidence type="ECO:0000256" key="4">
    <source>
        <dbReference type="ARBA" id="ARBA00023125"/>
    </source>
</evidence>
<evidence type="ECO:0000259" key="5">
    <source>
        <dbReference type="Pfam" id="PF02463"/>
    </source>
</evidence>
<comment type="caution">
    <text evidence="6">The sequence shown here is derived from an EMBL/GenBank/DDBJ whole genome shotgun (WGS) entry which is preliminary data.</text>
</comment>
<dbReference type="EMBL" id="SPKJ01000041">
    <property type="protein sequence ID" value="MYZ48580.1"/>
    <property type="molecule type" value="Genomic_DNA"/>
</dbReference>
<keyword evidence="1" id="KW-0963">Cytoplasm</keyword>
<keyword evidence="4" id="KW-0238">DNA-binding</keyword>
<keyword evidence="3" id="KW-0226">DNA condensation</keyword>
<protein>
    <submittedName>
        <fullName evidence="6">Chromosome segregation protein SMC</fullName>
    </submittedName>
</protein>
<dbReference type="PANTHER" id="PTHR42963:SF1">
    <property type="entry name" value="DUF4476 DOMAIN-CONTAINING PROTEIN"/>
    <property type="match status" value="1"/>
</dbReference>
<dbReference type="RefSeq" id="WP_161140925.1">
    <property type="nucleotide sequence ID" value="NZ_SPKJ01000041.1"/>
</dbReference>
<dbReference type="GO" id="GO:0007059">
    <property type="term" value="P:chromosome segregation"/>
    <property type="evidence" value="ECO:0007669"/>
    <property type="project" value="UniProtKB-KW"/>
</dbReference>
<dbReference type="InterPro" id="IPR027417">
    <property type="entry name" value="P-loop_NTPase"/>
</dbReference>
<name>A0A964T5L5_9HYPH</name>
<sequence length="269" mass="28649">MKFTRLRITGFKSFVEPTDIPIEPGLTGIIGPNGCGKSNLVEALRFVMGESSHKALRGGGMDDVIFAGTNNRPARSWAEVRLSVVPAGGRPLPPGAQAGEPVEVARRIERDSGSVYRLNGREARARDVQLLFADAATGSRSAALVRQGQVSELIAAKPVQRRGILEDAAGVAGLHSRRHEAELKLGQAEQNLARLDDVTGEIGVQIDSLKRQARQAARYRNLSGEIRKAEAALFFVRWSAAAERLREAEGAARAALAALAEATAAQAGA</sequence>
<accession>A0A964T5L5</accession>
<dbReference type="GO" id="GO:0030261">
    <property type="term" value="P:chromosome condensation"/>
    <property type="evidence" value="ECO:0007669"/>
    <property type="project" value="UniProtKB-KW"/>
</dbReference>
<dbReference type="AlphaFoldDB" id="A0A964T5L5"/>
<evidence type="ECO:0000313" key="7">
    <source>
        <dbReference type="Proteomes" id="UP000773614"/>
    </source>
</evidence>
<evidence type="ECO:0000256" key="2">
    <source>
        <dbReference type="ARBA" id="ARBA00022829"/>
    </source>
</evidence>
<dbReference type="InterPro" id="IPR003395">
    <property type="entry name" value="RecF/RecN/SMC_N"/>
</dbReference>
<dbReference type="InterPro" id="IPR050308">
    <property type="entry name" value="MukB/SMC"/>
</dbReference>
<feature type="non-terminal residue" evidence="6">
    <location>
        <position position="269"/>
    </location>
</feature>
<proteinExistence type="predicted"/>
<dbReference type="OrthoDB" id="9808768at2"/>
<keyword evidence="7" id="KW-1185">Reference proteome</keyword>
<gene>
    <name evidence="6" type="ORF">E4O86_12750</name>
</gene>
<organism evidence="6 7">
    <name type="scientific">Propylenella binzhouense</name>
    <dbReference type="NCBI Taxonomy" id="2555902"/>
    <lineage>
        <taxon>Bacteria</taxon>
        <taxon>Pseudomonadati</taxon>
        <taxon>Pseudomonadota</taxon>
        <taxon>Alphaproteobacteria</taxon>
        <taxon>Hyphomicrobiales</taxon>
        <taxon>Propylenellaceae</taxon>
        <taxon>Propylenella</taxon>
    </lineage>
</organism>
<evidence type="ECO:0000256" key="1">
    <source>
        <dbReference type="ARBA" id="ARBA00022490"/>
    </source>
</evidence>